<comment type="similarity">
    <text evidence="1">Belongs to the thioesterase PaaI family.</text>
</comment>
<evidence type="ECO:0000256" key="2">
    <source>
        <dbReference type="ARBA" id="ARBA00022801"/>
    </source>
</evidence>
<dbReference type="PANTHER" id="PTHR21660">
    <property type="entry name" value="THIOESTERASE SUPERFAMILY MEMBER-RELATED"/>
    <property type="match status" value="1"/>
</dbReference>
<dbReference type="InterPro" id="IPR006683">
    <property type="entry name" value="Thioestr_dom"/>
</dbReference>
<dbReference type="Pfam" id="PF03061">
    <property type="entry name" value="4HBT"/>
    <property type="match status" value="1"/>
</dbReference>
<evidence type="ECO:0000313" key="4">
    <source>
        <dbReference type="EMBL" id="PLR18811.1"/>
    </source>
</evidence>
<accession>A0A2N5CYD0</accession>
<feature type="domain" description="Thioesterase" evidence="3">
    <location>
        <begin position="52"/>
        <end position="125"/>
    </location>
</feature>
<dbReference type="PANTHER" id="PTHR21660:SF1">
    <property type="entry name" value="ACYL-COENZYME A THIOESTERASE 13"/>
    <property type="match status" value="1"/>
</dbReference>
<dbReference type="InterPro" id="IPR039298">
    <property type="entry name" value="ACOT13"/>
</dbReference>
<keyword evidence="5" id="KW-1185">Reference proteome</keyword>
<dbReference type="GO" id="GO:0047617">
    <property type="term" value="F:fatty acyl-CoA hydrolase activity"/>
    <property type="evidence" value="ECO:0007669"/>
    <property type="project" value="InterPro"/>
</dbReference>
<dbReference type="OrthoDB" id="7061558at2"/>
<evidence type="ECO:0000256" key="1">
    <source>
        <dbReference type="ARBA" id="ARBA00008324"/>
    </source>
</evidence>
<reference evidence="4 5" key="1">
    <citation type="submission" date="2017-12" db="EMBL/GenBank/DDBJ databases">
        <title>The genome sequence of Caulobacter sp. 410.</title>
        <authorList>
            <person name="Gao J."/>
            <person name="Mao X."/>
            <person name="Sun J."/>
        </authorList>
    </citation>
    <scope>NUCLEOTIDE SEQUENCE [LARGE SCALE GENOMIC DNA]</scope>
    <source>
        <strain evidence="4 5">410</strain>
    </source>
</reference>
<evidence type="ECO:0000313" key="5">
    <source>
        <dbReference type="Proteomes" id="UP000234479"/>
    </source>
</evidence>
<dbReference type="InterPro" id="IPR029069">
    <property type="entry name" value="HotDog_dom_sf"/>
</dbReference>
<protein>
    <submittedName>
        <fullName evidence="4">Thioesterase</fullName>
    </submittedName>
</protein>
<gene>
    <name evidence="4" type="ORF">SGCZBJ_24545</name>
</gene>
<dbReference type="SUPFAM" id="SSF54637">
    <property type="entry name" value="Thioesterase/thiol ester dehydrase-isomerase"/>
    <property type="match status" value="1"/>
</dbReference>
<dbReference type="CDD" id="cd03443">
    <property type="entry name" value="PaaI_thioesterase"/>
    <property type="match status" value="1"/>
</dbReference>
<organism evidence="4 5">
    <name type="scientific">Caulobacter zeae</name>
    <dbReference type="NCBI Taxonomy" id="2055137"/>
    <lineage>
        <taxon>Bacteria</taxon>
        <taxon>Pseudomonadati</taxon>
        <taxon>Pseudomonadota</taxon>
        <taxon>Alphaproteobacteria</taxon>
        <taxon>Caulobacterales</taxon>
        <taxon>Caulobacteraceae</taxon>
        <taxon>Caulobacter</taxon>
    </lineage>
</organism>
<dbReference type="RefSeq" id="WP_101720523.1">
    <property type="nucleotide sequence ID" value="NZ_PJRS01000049.1"/>
</dbReference>
<proteinExistence type="inferred from homology"/>
<dbReference type="EMBL" id="PJRS01000049">
    <property type="protein sequence ID" value="PLR18811.1"/>
    <property type="molecule type" value="Genomic_DNA"/>
</dbReference>
<name>A0A2N5CYD0_9CAUL</name>
<dbReference type="Gene3D" id="3.10.129.10">
    <property type="entry name" value="Hotdog Thioesterase"/>
    <property type="match status" value="1"/>
</dbReference>
<dbReference type="Proteomes" id="UP000234479">
    <property type="component" value="Unassembled WGS sequence"/>
</dbReference>
<keyword evidence="2" id="KW-0378">Hydrolase</keyword>
<evidence type="ECO:0000259" key="3">
    <source>
        <dbReference type="Pfam" id="PF03061"/>
    </source>
</evidence>
<dbReference type="AlphaFoldDB" id="A0A2N5CYD0"/>
<comment type="caution">
    <text evidence="4">The sequence shown here is derived from an EMBL/GenBank/DDBJ whole genome shotgun (WGS) entry which is preliminary data.</text>
</comment>
<sequence>MTFQPPQPFTPHTRTSPLTAPWEPIYADVREDRWVLGLEARDVHANSRGGPHGGLIAALADNAMGLSCGVRMRREGLAFNGFVTVSLGVDYLAAATLGQWLEFDTDFIKPGKSLCYAESTVRADGKPVARARETFKVV</sequence>